<feature type="transmembrane region" description="Helical" evidence="1">
    <location>
        <begin position="70"/>
        <end position="91"/>
    </location>
</feature>
<keyword evidence="1" id="KW-1133">Transmembrane helix</keyword>
<dbReference type="Gene3D" id="1.20.810.10">
    <property type="entry name" value="Cytochrome Bc1 Complex, Chain C"/>
    <property type="match status" value="1"/>
</dbReference>
<dbReference type="EMBL" id="CP003639">
    <property type="protein sequence ID" value="AFM42162.1"/>
    <property type="molecule type" value="Genomic_DNA"/>
</dbReference>
<gene>
    <name evidence="2" type="ordered locus">Desaci_3266</name>
</gene>
<keyword evidence="1" id="KW-0472">Membrane</keyword>
<keyword evidence="3" id="KW-1185">Reference proteome</keyword>
<dbReference type="HOGENOM" id="CLU_2034300_0_0_9"/>
<feature type="transmembrane region" description="Helical" evidence="1">
    <location>
        <begin position="97"/>
        <end position="115"/>
    </location>
</feature>
<protein>
    <submittedName>
        <fullName evidence="2">Uncharacterized protein</fullName>
    </submittedName>
</protein>
<dbReference type="InterPro" id="IPR027387">
    <property type="entry name" value="Cytb/b6-like_sf"/>
</dbReference>
<organism evidence="2 3">
    <name type="scientific">Desulfosporosinus acidiphilus (strain DSM 22704 / JCM 16185 / SJ4)</name>
    <dbReference type="NCBI Taxonomy" id="646529"/>
    <lineage>
        <taxon>Bacteria</taxon>
        <taxon>Bacillati</taxon>
        <taxon>Bacillota</taxon>
        <taxon>Clostridia</taxon>
        <taxon>Eubacteriales</taxon>
        <taxon>Desulfitobacteriaceae</taxon>
        <taxon>Desulfosporosinus</taxon>
    </lineage>
</organism>
<feature type="transmembrane region" description="Helical" evidence="1">
    <location>
        <begin position="12"/>
        <end position="31"/>
    </location>
</feature>
<dbReference type="AlphaFoldDB" id="I4D8N8"/>
<dbReference type="Proteomes" id="UP000002892">
    <property type="component" value="Chromosome"/>
</dbReference>
<accession>I4D8N8</accession>
<dbReference type="KEGG" id="dai:Desaci_3266"/>
<dbReference type="OrthoDB" id="1798735at2"/>
<evidence type="ECO:0000313" key="3">
    <source>
        <dbReference type="Proteomes" id="UP000002892"/>
    </source>
</evidence>
<evidence type="ECO:0000313" key="2">
    <source>
        <dbReference type="EMBL" id="AFM42162.1"/>
    </source>
</evidence>
<dbReference type="STRING" id="646529.Desaci_3266"/>
<sequence>MARSPLNDLKESEGIAALIFLILCTLLAFIISPKVGTSNLAPAVSHATAPWIFGPFQVLLLYLPPWLGALAVPALIIFGVAGVPWAAHYWGDKWGRGIFSVLFSSVLILLFWFMVKELWWTHL</sequence>
<reference evidence="2 3" key="1">
    <citation type="journal article" date="2012" name="J. Bacteriol.">
        <title>Complete genome sequences of Desulfosporosinus orientis DSM765T, Desulfosporosinus youngiae DSM17734T, Desulfosporosinus meridiei DSM13257T, and Desulfosporosinus acidiphilus DSM22704T.</title>
        <authorList>
            <person name="Pester M."/>
            <person name="Brambilla E."/>
            <person name="Alazard D."/>
            <person name="Rattei T."/>
            <person name="Weinmaier T."/>
            <person name="Han J."/>
            <person name="Lucas S."/>
            <person name="Lapidus A."/>
            <person name="Cheng J.F."/>
            <person name="Goodwin L."/>
            <person name="Pitluck S."/>
            <person name="Peters L."/>
            <person name="Ovchinnikova G."/>
            <person name="Teshima H."/>
            <person name="Detter J.C."/>
            <person name="Han C.S."/>
            <person name="Tapia R."/>
            <person name="Land M.L."/>
            <person name="Hauser L."/>
            <person name="Kyrpides N.C."/>
            <person name="Ivanova N.N."/>
            <person name="Pagani I."/>
            <person name="Huntmann M."/>
            <person name="Wei C.L."/>
            <person name="Davenport K.W."/>
            <person name="Daligault H."/>
            <person name="Chain P.S."/>
            <person name="Chen A."/>
            <person name="Mavromatis K."/>
            <person name="Markowitz V."/>
            <person name="Szeto E."/>
            <person name="Mikhailova N."/>
            <person name="Pati A."/>
            <person name="Wagner M."/>
            <person name="Woyke T."/>
            <person name="Ollivier B."/>
            <person name="Klenk H.P."/>
            <person name="Spring S."/>
            <person name="Loy A."/>
        </authorList>
    </citation>
    <scope>NUCLEOTIDE SEQUENCE [LARGE SCALE GENOMIC DNA]</scope>
    <source>
        <strain evidence="3">DSM 22704 / JCM 16185 / SJ4</strain>
    </source>
</reference>
<keyword evidence="1" id="KW-0812">Transmembrane</keyword>
<proteinExistence type="predicted"/>
<evidence type="ECO:0000256" key="1">
    <source>
        <dbReference type="SAM" id="Phobius"/>
    </source>
</evidence>
<name>I4D8N8_DESAJ</name>